<evidence type="ECO:0000256" key="7">
    <source>
        <dbReference type="RuleBase" id="RU361230"/>
    </source>
</evidence>
<dbReference type="InterPro" id="IPR004219">
    <property type="entry name" value="TTvirus_Unk"/>
</dbReference>
<dbReference type="GeneID" id="25078194"/>
<evidence type="ECO:0000313" key="10">
    <source>
        <dbReference type="Proteomes" id="UP000175303"/>
    </source>
</evidence>
<evidence type="ECO:0000256" key="1">
    <source>
        <dbReference type="ARBA" id="ARBA00004328"/>
    </source>
</evidence>
<evidence type="ECO:0000313" key="9">
    <source>
        <dbReference type="EMBL" id="AJP36584.1"/>
    </source>
</evidence>
<evidence type="ECO:0000256" key="8">
    <source>
        <dbReference type="SAM" id="MobiDB-lite"/>
    </source>
</evidence>
<keyword evidence="5 7" id="KW-0167">Capsid protein</keyword>
<dbReference type="RefSeq" id="YP_009126951.1">
    <property type="nucleotide sequence ID" value="NC_026663.1"/>
</dbReference>
<dbReference type="Pfam" id="PF02956">
    <property type="entry name" value="TT_ORF1"/>
    <property type="match status" value="1"/>
</dbReference>
<feature type="region of interest" description="Disordered" evidence="8">
    <location>
        <begin position="32"/>
        <end position="65"/>
    </location>
</feature>
<keyword evidence="4 7" id="KW-1140">T=1 icosahedral capsid protein</keyword>
<accession>A0A0C5IA78</accession>
<organism evidence="9 10">
    <name type="scientific">Simian torque teno virus 30</name>
    <dbReference type="NCBI Taxonomy" id="1619218"/>
    <lineage>
        <taxon>Viruses</taxon>
        <taxon>Monodnaviria</taxon>
        <taxon>Shotokuvirae</taxon>
        <taxon>Commensaviricota</taxon>
        <taxon>Cardeaviricetes</taxon>
        <taxon>Sanitavirales</taxon>
        <taxon>Anelloviridae</taxon>
        <taxon>Alphatorquevirus</taxon>
        <taxon>Alphatorquevirus cerco1</taxon>
    </lineage>
</organism>
<keyword evidence="10" id="KW-1185">Reference proteome</keyword>
<protein>
    <recommendedName>
        <fullName evidence="3 7">Capsid protein</fullName>
    </recommendedName>
</protein>
<keyword evidence="6 7" id="KW-0946">Virion</keyword>
<comment type="subcellular location">
    <subcellularLocation>
        <location evidence="1 7">Virion</location>
    </subcellularLocation>
</comment>
<dbReference type="KEGG" id="vg:25078194"/>
<evidence type="ECO:0000256" key="4">
    <source>
        <dbReference type="ARBA" id="ARBA00022431"/>
    </source>
</evidence>
<sequence length="731" mass="85509">MPYWWRRRRRRWPRRRRWTRYRRRRWMGRYKPRRATRRRRRRRRRTVRRRFSGYTRRATRRRGRRRRRLTVTLKQWKPETLRSLRVTGLFPLIVCGSGASRNNWIQRSFDVPGPDTPIGGNLSVSVWTMRVLYEEWQLHRNNWSRTNSDLDLVMYYGCTLKFWRHPYVDYIVKYIRNTPFKTEELTHAAGHPMVLMLSKHHVVVPSLLTKPHGRRWIKVTVRPPRMLTSKFYFQSDFCNVNLLGIVASACKLNSPWLEPDKITPCITFYALKNTVFKNQNITEAQNAYTALTAIIVQNKEMAYNTWLEHHWGSFGNGKAFNITNVKDNSTLTQNQINTLRQTAENTFKSRYNFIYEAQPPTTFTYYNLHGWGLYSPLWLDPDRIEPESEAAFLAVRYNPLNDKGEGNWVALQPLTKELPILDDTCKMVLKDYPLWLILYGYPDAATKILSGSSPLNNTRLIIRCQYTDPPLAFPQATDYKRGYTIYSRDFATGRMPGGNTFIPITTARLWYPRLQNQLDVVEAIVNCGPLMPRDDLHQGWAVTMGYKYRFQLGGNLPPKQDPVDPCKVPKRELPDPSAELTAVQIVDPATMDPLSTLHPWDYRRSMLTSSGIKRMSADRETDSSLYPGATGVAKRPKTDVPTQKGEEPGPGERLREVLQSLLEEQQQETEDPPSPPPGERVQQPELFQQLALRYQLQQQRERQGKLAQGIKYMFQQLIKTQQGVQVDPRLL</sequence>
<comment type="function">
    <text evidence="7">Self-assembles to form an icosahedral capsid.</text>
</comment>
<dbReference type="OrthoDB" id="3295at10239"/>
<feature type="region of interest" description="Disordered" evidence="8">
    <location>
        <begin position="612"/>
        <end position="651"/>
    </location>
</feature>
<dbReference type="Proteomes" id="UP000175303">
    <property type="component" value="Segment"/>
</dbReference>
<evidence type="ECO:0000256" key="6">
    <source>
        <dbReference type="ARBA" id="ARBA00022844"/>
    </source>
</evidence>
<name>A0A0C5IA78_9VIRU</name>
<evidence type="ECO:0000256" key="3">
    <source>
        <dbReference type="ARBA" id="ARBA00018091"/>
    </source>
</evidence>
<evidence type="ECO:0000256" key="5">
    <source>
        <dbReference type="ARBA" id="ARBA00022561"/>
    </source>
</evidence>
<reference evidence="9 10" key="1">
    <citation type="submission" date="2014-12" db="EMBL/GenBank/DDBJ databases">
        <title>Local virus extinctions following a host population bottleneck.</title>
        <authorList>
            <person name="Kapusinszky B."/>
            <person name="Mulvaney U."/>
            <person name="Jasinska A.J."/>
            <person name="Deng X."/>
            <person name="Freimer N."/>
            <person name="Delwart E."/>
        </authorList>
    </citation>
    <scope>NUCLEOTIDE SEQUENCE [LARGE SCALE GENOMIC DNA]</scope>
    <source>
        <strain evidence="9">VWP00522.2</strain>
    </source>
</reference>
<dbReference type="SMR" id="A0A0C5IA78"/>
<dbReference type="GO" id="GO:0039615">
    <property type="term" value="C:T=1 icosahedral viral capsid"/>
    <property type="evidence" value="ECO:0007669"/>
    <property type="project" value="UniProtKB-UniRule"/>
</dbReference>
<dbReference type="EMBL" id="KP296857">
    <property type="protein sequence ID" value="AJP36584.1"/>
    <property type="molecule type" value="Genomic_DNA"/>
</dbReference>
<evidence type="ECO:0000256" key="2">
    <source>
        <dbReference type="ARBA" id="ARBA00006131"/>
    </source>
</evidence>
<comment type="similarity">
    <text evidence="2 7">Belongs to the anelloviridae capsid protein family.</text>
</comment>
<proteinExistence type="inferred from homology"/>